<dbReference type="AlphaFoldDB" id="A0A7I7RJM7"/>
<name>A0A7I7RJM7_MYCCF</name>
<accession>A0A7I7RJM7</accession>
<dbReference type="PIRSF" id="PIRSF024492">
    <property type="entry name" value="UCP024492"/>
    <property type="match status" value="1"/>
</dbReference>
<protein>
    <recommendedName>
        <fullName evidence="3">DNA repair protein</fullName>
    </recommendedName>
</protein>
<evidence type="ECO:0000313" key="2">
    <source>
        <dbReference type="Proteomes" id="UP000466431"/>
    </source>
</evidence>
<dbReference type="KEGG" id="mcee:MCEL_25310"/>
<keyword evidence="2" id="KW-1185">Reference proteome</keyword>
<organism evidence="1 2">
    <name type="scientific">Mycolicibacterium celeriflavum</name>
    <name type="common">Mycobacterium celeriflavum</name>
    <dbReference type="NCBI Taxonomy" id="1249101"/>
    <lineage>
        <taxon>Bacteria</taxon>
        <taxon>Bacillati</taxon>
        <taxon>Actinomycetota</taxon>
        <taxon>Actinomycetes</taxon>
        <taxon>Mycobacteriales</taxon>
        <taxon>Mycobacteriaceae</taxon>
        <taxon>Mycolicibacterium</taxon>
    </lineage>
</organism>
<gene>
    <name evidence="1" type="ORF">MCEL_25310</name>
</gene>
<reference evidence="1 2" key="1">
    <citation type="journal article" date="2019" name="Emerg. Microbes Infect.">
        <title>Comprehensive subspecies identification of 175 nontuberculous mycobacteria species based on 7547 genomic profiles.</title>
        <authorList>
            <person name="Matsumoto Y."/>
            <person name="Kinjo T."/>
            <person name="Motooka D."/>
            <person name="Nabeya D."/>
            <person name="Jung N."/>
            <person name="Uechi K."/>
            <person name="Horii T."/>
            <person name="Iida T."/>
            <person name="Fujita J."/>
            <person name="Nakamura S."/>
        </authorList>
    </citation>
    <scope>NUCLEOTIDE SEQUENCE [LARGE SCALE GENOMIC DNA]</scope>
    <source>
        <strain evidence="1 2">JCM 18439</strain>
    </source>
</reference>
<proteinExistence type="predicted"/>
<dbReference type="PANTHER" id="PTHR39337:SF1">
    <property type="entry name" value="BLR5642 PROTEIN"/>
    <property type="match status" value="1"/>
</dbReference>
<dbReference type="InterPro" id="IPR014519">
    <property type="entry name" value="UCP024492"/>
</dbReference>
<evidence type="ECO:0008006" key="3">
    <source>
        <dbReference type="Google" id="ProtNLM"/>
    </source>
</evidence>
<dbReference type="PANTHER" id="PTHR39337">
    <property type="entry name" value="BLR5642 PROTEIN"/>
    <property type="match status" value="1"/>
</dbReference>
<dbReference type="Pfam" id="PF04343">
    <property type="entry name" value="DUF488"/>
    <property type="match status" value="1"/>
</dbReference>
<dbReference type="Proteomes" id="UP000466431">
    <property type="component" value="Chromosome"/>
</dbReference>
<sequence length="183" mass="20530">MAAIGYTDHMLMSVGHGALDKSALARLLKEAGVEALVDIRRYPNSRHNPDVETTAIAGWTREAGLDYRWDQRLGGRRSLPAGTETEDPWWRVKQFAAYAAYTRTDEFADALGDLVEQSKRQHTAMMCSESVWWRCHRRIVADVAVLRLSVPVGHLMHDGRVVPHSPSEGARIRDDGLVVWDAP</sequence>
<dbReference type="EMBL" id="AP022591">
    <property type="protein sequence ID" value="BBY44236.1"/>
    <property type="molecule type" value="Genomic_DNA"/>
</dbReference>
<evidence type="ECO:0000313" key="1">
    <source>
        <dbReference type="EMBL" id="BBY44236.1"/>
    </source>
</evidence>
<dbReference type="InterPro" id="IPR007438">
    <property type="entry name" value="DUF488"/>
</dbReference>